<accession>A0A8S9K256</accession>
<evidence type="ECO:0000313" key="2">
    <source>
        <dbReference type="EMBL" id="KAF2588434.1"/>
    </source>
</evidence>
<name>A0A8S9K256_BRACR</name>
<dbReference type="EMBL" id="QGKY02000190">
    <property type="protein sequence ID" value="KAF2588434.1"/>
    <property type="molecule type" value="Genomic_DNA"/>
</dbReference>
<protein>
    <submittedName>
        <fullName evidence="2">Uncharacterized protein</fullName>
    </submittedName>
</protein>
<sequence length="181" mass="20610">MFEGMFDDVPQSMDQTDQNAPDVPVEVHPSDQIRQTNRAVYRLDPLTSGMKLRPSPRPEDQSDRTSTRPSQPSRQAKANNLTRNMPDLTWIMPDLTWIMPDLTWIMRFHKMIETSLFWLDWLVPHARILKLSEDLGFVGTQLVRSERPAALADRPAYVLILTALDLAGSDASGQKPNGHFD</sequence>
<organism evidence="2">
    <name type="scientific">Brassica cretica</name>
    <name type="common">Mustard</name>
    <dbReference type="NCBI Taxonomy" id="69181"/>
    <lineage>
        <taxon>Eukaryota</taxon>
        <taxon>Viridiplantae</taxon>
        <taxon>Streptophyta</taxon>
        <taxon>Embryophyta</taxon>
        <taxon>Tracheophyta</taxon>
        <taxon>Spermatophyta</taxon>
        <taxon>Magnoliopsida</taxon>
        <taxon>eudicotyledons</taxon>
        <taxon>Gunneridae</taxon>
        <taxon>Pentapetalae</taxon>
        <taxon>rosids</taxon>
        <taxon>malvids</taxon>
        <taxon>Brassicales</taxon>
        <taxon>Brassicaceae</taxon>
        <taxon>Brassiceae</taxon>
        <taxon>Brassica</taxon>
    </lineage>
</organism>
<feature type="compositionally biased region" description="Polar residues" evidence="1">
    <location>
        <begin position="67"/>
        <end position="81"/>
    </location>
</feature>
<feature type="compositionally biased region" description="Basic and acidic residues" evidence="1">
    <location>
        <begin position="56"/>
        <end position="66"/>
    </location>
</feature>
<dbReference type="AlphaFoldDB" id="A0A8S9K256"/>
<evidence type="ECO:0000256" key="1">
    <source>
        <dbReference type="SAM" id="MobiDB-lite"/>
    </source>
</evidence>
<reference evidence="2" key="1">
    <citation type="submission" date="2019-12" db="EMBL/GenBank/DDBJ databases">
        <title>Genome sequencing and annotation of Brassica cretica.</title>
        <authorList>
            <person name="Studholme D.J."/>
            <person name="Sarris P.F."/>
        </authorList>
    </citation>
    <scope>NUCLEOTIDE SEQUENCE</scope>
    <source>
        <strain evidence="2">PFS-102/07</strain>
        <tissue evidence="2">Leaf</tissue>
    </source>
</reference>
<gene>
    <name evidence="2" type="ORF">F2Q70_00038331</name>
</gene>
<comment type="caution">
    <text evidence="2">The sequence shown here is derived from an EMBL/GenBank/DDBJ whole genome shotgun (WGS) entry which is preliminary data.</text>
</comment>
<proteinExistence type="predicted"/>
<feature type="region of interest" description="Disordered" evidence="1">
    <location>
        <begin position="1"/>
        <end position="81"/>
    </location>
</feature>